<feature type="transmembrane region" description="Helical" evidence="5">
    <location>
        <begin position="27"/>
        <end position="45"/>
    </location>
</feature>
<gene>
    <name evidence="6" type="ORF">SPIL2461_LOCUS15185</name>
</gene>
<evidence type="ECO:0000313" key="6">
    <source>
        <dbReference type="EMBL" id="CAE7565980.1"/>
    </source>
</evidence>
<evidence type="ECO:0000256" key="2">
    <source>
        <dbReference type="ARBA" id="ARBA00022692"/>
    </source>
</evidence>
<keyword evidence="7" id="KW-1185">Reference proteome</keyword>
<feature type="transmembrane region" description="Helical" evidence="5">
    <location>
        <begin position="198"/>
        <end position="218"/>
    </location>
</feature>
<feature type="transmembrane region" description="Helical" evidence="5">
    <location>
        <begin position="399"/>
        <end position="422"/>
    </location>
</feature>
<reference evidence="6" key="1">
    <citation type="submission" date="2021-02" db="EMBL/GenBank/DDBJ databases">
        <authorList>
            <person name="Dougan E. K."/>
            <person name="Rhodes N."/>
            <person name="Thang M."/>
            <person name="Chan C."/>
        </authorList>
    </citation>
    <scope>NUCLEOTIDE SEQUENCE</scope>
</reference>
<keyword evidence="2 5" id="KW-0812">Transmembrane</keyword>
<evidence type="ECO:0000313" key="7">
    <source>
        <dbReference type="Proteomes" id="UP000649617"/>
    </source>
</evidence>
<proteinExistence type="predicted"/>
<feature type="transmembrane region" description="Helical" evidence="5">
    <location>
        <begin position="126"/>
        <end position="147"/>
    </location>
</feature>
<keyword evidence="3 5" id="KW-1133">Transmembrane helix</keyword>
<dbReference type="PANTHER" id="PTHR11132">
    <property type="entry name" value="SOLUTE CARRIER FAMILY 35"/>
    <property type="match status" value="1"/>
</dbReference>
<dbReference type="Proteomes" id="UP000649617">
    <property type="component" value="Unassembled WGS sequence"/>
</dbReference>
<dbReference type="OrthoDB" id="424660at2759"/>
<evidence type="ECO:0008006" key="8">
    <source>
        <dbReference type="Google" id="ProtNLM"/>
    </source>
</evidence>
<dbReference type="GO" id="GO:0016020">
    <property type="term" value="C:membrane"/>
    <property type="evidence" value="ECO:0007669"/>
    <property type="project" value="UniProtKB-SubCell"/>
</dbReference>
<sequence length="429" mass="46097">MELVPVAAVEAREDNAPPRKPARRKHFGFSYVLLIMVAGCCWFHWNRGDKGEELGTAFASVGFMKQAAPPAIALLGGLALYGMGGPETVAILLIYFGAQTGMNLYIKNVLSRIVVDEEQGRRGLPIGFLLTAIQQMVAFLAFCIFLLAGRLCCAGYQVKTLKTCKEWVAVICFSMAFALNIGLNNFSLSLVAISINMIIRTCLPLSTAISELILGSILGIERKSIGPTRWLLMLAGVSCAGLASYAKTTSQRNPDESAALALGITVTVCSIFAGAVNMVLASILGTSMKMNPLDTTCYMSLPTALALILPSLVVYHPVAQWPHTESMTDWQILQEVMQTKPSVLLPVLISGVLSFFYNILQYTMVHKLSATHATFAGNFNKAATIALSLLLGLEGLPPGNYGIVFLVAVIGNIASFTAFSMVKDTPPKS</sequence>
<comment type="caution">
    <text evidence="6">The sequence shown here is derived from an EMBL/GenBank/DDBJ whole genome shotgun (WGS) entry which is preliminary data.</text>
</comment>
<accession>A0A812UFG5</accession>
<comment type="subcellular location">
    <subcellularLocation>
        <location evidence="1">Membrane</location>
        <topology evidence="1">Multi-pass membrane protein</topology>
    </subcellularLocation>
</comment>
<dbReference type="AlphaFoldDB" id="A0A812UFG5"/>
<organism evidence="6 7">
    <name type="scientific">Symbiodinium pilosum</name>
    <name type="common">Dinoflagellate</name>
    <dbReference type="NCBI Taxonomy" id="2952"/>
    <lineage>
        <taxon>Eukaryota</taxon>
        <taxon>Sar</taxon>
        <taxon>Alveolata</taxon>
        <taxon>Dinophyceae</taxon>
        <taxon>Suessiales</taxon>
        <taxon>Symbiodiniaceae</taxon>
        <taxon>Symbiodinium</taxon>
    </lineage>
</organism>
<evidence type="ECO:0000256" key="5">
    <source>
        <dbReference type="SAM" id="Phobius"/>
    </source>
</evidence>
<evidence type="ECO:0000256" key="3">
    <source>
        <dbReference type="ARBA" id="ARBA00022989"/>
    </source>
</evidence>
<evidence type="ECO:0000256" key="1">
    <source>
        <dbReference type="ARBA" id="ARBA00004141"/>
    </source>
</evidence>
<protein>
    <recommendedName>
        <fullName evidence="8">Sugar phosphate transporter domain-containing protein</fullName>
    </recommendedName>
</protein>
<dbReference type="EMBL" id="CAJNIZ010036546">
    <property type="protein sequence ID" value="CAE7565980.1"/>
    <property type="molecule type" value="Genomic_DNA"/>
</dbReference>
<feature type="transmembrane region" description="Helical" evidence="5">
    <location>
        <begin position="258"/>
        <end position="284"/>
    </location>
</feature>
<dbReference type="InterPro" id="IPR050186">
    <property type="entry name" value="TPT_transporter"/>
</dbReference>
<feature type="transmembrane region" description="Helical" evidence="5">
    <location>
        <begin position="296"/>
        <end position="318"/>
    </location>
</feature>
<feature type="transmembrane region" description="Helical" evidence="5">
    <location>
        <begin position="230"/>
        <end position="246"/>
    </location>
</feature>
<keyword evidence="4 5" id="KW-0472">Membrane</keyword>
<evidence type="ECO:0000256" key="4">
    <source>
        <dbReference type="ARBA" id="ARBA00023136"/>
    </source>
</evidence>
<feature type="transmembrane region" description="Helical" evidence="5">
    <location>
        <begin position="167"/>
        <end position="186"/>
    </location>
</feature>
<name>A0A812UFG5_SYMPI</name>
<feature type="transmembrane region" description="Helical" evidence="5">
    <location>
        <begin position="343"/>
        <end position="360"/>
    </location>
</feature>